<dbReference type="Gene3D" id="1.10.10.10">
    <property type="entry name" value="Winged helix-like DNA-binding domain superfamily/Winged helix DNA-binding domain"/>
    <property type="match status" value="1"/>
</dbReference>
<keyword evidence="3" id="KW-0238">DNA-binding</keyword>
<dbReference type="EMBL" id="WRPM01000022">
    <property type="protein sequence ID" value="MVT25328.1"/>
    <property type="molecule type" value="Genomic_DNA"/>
</dbReference>
<evidence type="ECO:0000256" key="4">
    <source>
        <dbReference type="ARBA" id="ARBA00023163"/>
    </source>
</evidence>
<name>A0A7K1UFT4_9MICC</name>
<keyword evidence="2" id="KW-0805">Transcription regulation</keyword>
<evidence type="ECO:0000256" key="3">
    <source>
        <dbReference type="ARBA" id="ARBA00023125"/>
    </source>
</evidence>
<gene>
    <name evidence="6" type="ORF">GNZ21_02950</name>
</gene>
<dbReference type="InterPro" id="IPR036388">
    <property type="entry name" value="WH-like_DNA-bd_sf"/>
</dbReference>
<reference evidence="6 7" key="1">
    <citation type="submission" date="2019-12" db="EMBL/GenBank/DDBJ databases">
        <title>Nesterenkonia muleiensis sp. nov., a novel actinobacterium isolated from sap of Populus euphratica.</title>
        <authorList>
            <person name="Wang R."/>
        </authorList>
    </citation>
    <scope>NUCLEOTIDE SEQUENCE [LARGE SCALE GENOMIC DNA]</scope>
    <source>
        <strain evidence="6 7">F10</strain>
    </source>
</reference>
<evidence type="ECO:0000259" key="5">
    <source>
        <dbReference type="PROSITE" id="PS50931"/>
    </source>
</evidence>
<dbReference type="PROSITE" id="PS50931">
    <property type="entry name" value="HTH_LYSR"/>
    <property type="match status" value="1"/>
</dbReference>
<dbReference type="InterPro" id="IPR005119">
    <property type="entry name" value="LysR_subst-bd"/>
</dbReference>
<comment type="similarity">
    <text evidence="1">Belongs to the LysR transcriptional regulatory family.</text>
</comment>
<dbReference type="InterPro" id="IPR000847">
    <property type="entry name" value="LysR_HTH_N"/>
</dbReference>
<feature type="domain" description="HTH lysR-type" evidence="5">
    <location>
        <begin position="2"/>
        <end position="59"/>
    </location>
</feature>
<dbReference type="AlphaFoldDB" id="A0A7K1UFT4"/>
<proteinExistence type="inferred from homology"/>
<dbReference type="OrthoDB" id="4131546at2"/>
<evidence type="ECO:0000313" key="7">
    <source>
        <dbReference type="Proteomes" id="UP000460157"/>
    </source>
</evidence>
<evidence type="ECO:0000313" key="6">
    <source>
        <dbReference type="EMBL" id="MVT25328.1"/>
    </source>
</evidence>
<dbReference type="GO" id="GO:0003677">
    <property type="term" value="F:DNA binding"/>
    <property type="evidence" value="ECO:0007669"/>
    <property type="project" value="UniProtKB-KW"/>
</dbReference>
<dbReference type="Pfam" id="PF00126">
    <property type="entry name" value="HTH_1"/>
    <property type="match status" value="1"/>
</dbReference>
<dbReference type="InterPro" id="IPR036390">
    <property type="entry name" value="WH_DNA-bd_sf"/>
</dbReference>
<dbReference type="Proteomes" id="UP000460157">
    <property type="component" value="Unassembled WGS sequence"/>
</dbReference>
<dbReference type="Gene3D" id="3.40.190.10">
    <property type="entry name" value="Periplasmic binding protein-like II"/>
    <property type="match status" value="2"/>
</dbReference>
<dbReference type="PANTHER" id="PTHR30346">
    <property type="entry name" value="TRANSCRIPTIONAL DUAL REGULATOR HCAR-RELATED"/>
    <property type="match status" value="1"/>
</dbReference>
<organism evidence="6 7">
    <name type="scientific">Nesterenkonia alkaliphila</name>
    <dbReference type="NCBI Taxonomy" id="1463631"/>
    <lineage>
        <taxon>Bacteria</taxon>
        <taxon>Bacillati</taxon>
        <taxon>Actinomycetota</taxon>
        <taxon>Actinomycetes</taxon>
        <taxon>Micrococcales</taxon>
        <taxon>Micrococcaceae</taxon>
        <taxon>Nesterenkonia</taxon>
    </lineage>
</organism>
<dbReference type="RefSeq" id="WP_157321195.1">
    <property type="nucleotide sequence ID" value="NZ_BMFX01000022.1"/>
</dbReference>
<keyword evidence="7" id="KW-1185">Reference proteome</keyword>
<dbReference type="SUPFAM" id="SSF53850">
    <property type="entry name" value="Periplasmic binding protein-like II"/>
    <property type="match status" value="1"/>
</dbReference>
<keyword evidence="4" id="KW-0804">Transcription</keyword>
<dbReference type="GO" id="GO:0032993">
    <property type="term" value="C:protein-DNA complex"/>
    <property type="evidence" value="ECO:0007669"/>
    <property type="project" value="TreeGrafter"/>
</dbReference>
<evidence type="ECO:0000256" key="2">
    <source>
        <dbReference type="ARBA" id="ARBA00023015"/>
    </source>
</evidence>
<dbReference type="SUPFAM" id="SSF46785">
    <property type="entry name" value="Winged helix' DNA-binding domain"/>
    <property type="match status" value="1"/>
</dbReference>
<dbReference type="GO" id="GO:0003700">
    <property type="term" value="F:DNA-binding transcription factor activity"/>
    <property type="evidence" value="ECO:0007669"/>
    <property type="project" value="InterPro"/>
</dbReference>
<sequence>MLSPQRLRVFQAVIAAGSVQAAARNLHYSPATVSQHLAALGRETGLQLFERDGRGIRPTSAGLALAEQSGAALAELGRLDRAVEDLRSRRSRHLAIACFSSVAKEWIPEVVRRVRQLDPAVTVEVSLNEPHSGRGRRPADLDIRNESLDESPESLDGYQRQGLGLDEFAAVLPRDHRLCAESAVALGQLAGEPWVDHDIYDSPTGRIILAGCQAAGFTPAYSARLDDHHAALSLIAAGLGVTILPQLALADLPRDVAVRPIHSPQVRRRIVAHIRCSSGSDPLVTAALDCLRDQAAELSAG</sequence>
<protein>
    <submittedName>
        <fullName evidence="6">LysR family transcriptional regulator</fullName>
    </submittedName>
</protein>
<evidence type="ECO:0000256" key="1">
    <source>
        <dbReference type="ARBA" id="ARBA00009437"/>
    </source>
</evidence>
<comment type="caution">
    <text evidence="6">The sequence shown here is derived from an EMBL/GenBank/DDBJ whole genome shotgun (WGS) entry which is preliminary data.</text>
</comment>
<dbReference type="Pfam" id="PF03466">
    <property type="entry name" value="LysR_substrate"/>
    <property type="match status" value="1"/>
</dbReference>
<dbReference type="PANTHER" id="PTHR30346:SF29">
    <property type="entry name" value="LYSR SUBSTRATE-BINDING"/>
    <property type="match status" value="1"/>
</dbReference>
<accession>A0A7K1UFT4</accession>